<accession>A0ACA9PDM8</accession>
<evidence type="ECO:0000313" key="1">
    <source>
        <dbReference type="EMBL" id="CAG8704638.1"/>
    </source>
</evidence>
<name>A0ACA9PDM8_9GLOM</name>
<feature type="non-terminal residue" evidence="1">
    <location>
        <position position="1"/>
    </location>
</feature>
<evidence type="ECO:0000313" key="2">
    <source>
        <dbReference type="Proteomes" id="UP000789860"/>
    </source>
</evidence>
<organism evidence="1 2">
    <name type="scientific">Scutellospora calospora</name>
    <dbReference type="NCBI Taxonomy" id="85575"/>
    <lineage>
        <taxon>Eukaryota</taxon>
        <taxon>Fungi</taxon>
        <taxon>Fungi incertae sedis</taxon>
        <taxon>Mucoromycota</taxon>
        <taxon>Glomeromycotina</taxon>
        <taxon>Glomeromycetes</taxon>
        <taxon>Diversisporales</taxon>
        <taxon>Gigasporaceae</taxon>
        <taxon>Scutellospora</taxon>
    </lineage>
</organism>
<feature type="non-terminal residue" evidence="1">
    <location>
        <position position="52"/>
    </location>
</feature>
<reference evidence="1" key="1">
    <citation type="submission" date="2021-06" db="EMBL/GenBank/DDBJ databases">
        <authorList>
            <person name="Kallberg Y."/>
            <person name="Tangrot J."/>
            <person name="Rosling A."/>
        </authorList>
    </citation>
    <scope>NUCLEOTIDE SEQUENCE</scope>
    <source>
        <strain evidence="1">AU212A</strain>
    </source>
</reference>
<comment type="caution">
    <text evidence="1">The sequence shown here is derived from an EMBL/GenBank/DDBJ whole genome shotgun (WGS) entry which is preliminary data.</text>
</comment>
<gene>
    <name evidence="1" type="ORF">SCALOS_LOCUS10625</name>
</gene>
<keyword evidence="2" id="KW-1185">Reference proteome</keyword>
<dbReference type="EMBL" id="CAJVPM010040896">
    <property type="protein sequence ID" value="CAG8704638.1"/>
    <property type="molecule type" value="Genomic_DNA"/>
</dbReference>
<sequence length="52" mass="6039">NEEVLYMKIPVSACKRDRKLDSIEASRDFGDVKIGIIDIEEAVIYRVIKDRK</sequence>
<protein>
    <submittedName>
        <fullName evidence="1">632_t:CDS:1</fullName>
    </submittedName>
</protein>
<proteinExistence type="predicted"/>
<dbReference type="Proteomes" id="UP000789860">
    <property type="component" value="Unassembled WGS sequence"/>
</dbReference>